<protein>
    <submittedName>
        <fullName evidence="2">Uncharacterized protein</fullName>
    </submittedName>
</protein>
<evidence type="ECO:0000313" key="2">
    <source>
        <dbReference type="EMBL" id="OGH67628.1"/>
    </source>
</evidence>
<dbReference type="Proteomes" id="UP000176532">
    <property type="component" value="Unassembled WGS sequence"/>
</dbReference>
<name>A0A1F6M7T5_9BACT</name>
<evidence type="ECO:0000256" key="1">
    <source>
        <dbReference type="SAM" id="Phobius"/>
    </source>
</evidence>
<evidence type="ECO:0000313" key="3">
    <source>
        <dbReference type="Proteomes" id="UP000176532"/>
    </source>
</evidence>
<keyword evidence="1" id="KW-0812">Transmembrane</keyword>
<dbReference type="EMBL" id="MFQD01000039">
    <property type="protein sequence ID" value="OGH67628.1"/>
    <property type="molecule type" value="Genomic_DNA"/>
</dbReference>
<gene>
    <name evidence="2" type="ORF">A3C15_01405</name>
</gene>
<comment type="caution">
    <text evidence="2">The sequence shown here is derived from an EMBL/GenBank/DDBJ whole genome shotgun (WGS) entry which is preliminary data.</text>
</comment>
<reference evidence="2 3" key="1">
    <citation type="journal article" date="2016" name="Nat. Commun.">
        <title>Thousands of microbial genomes shed light on interconnected biogeochemical processes in an aquifer system.</title>
        <authorList>
            <person name="Anantharaman K."/>
            <person name="Brown C.T."/>
            <person name="Hug L.A."/>
            <person name="Sharon I."/>
            <person name="Castelle C.J."/>
            <person name="Probst A.J."/>
            <person name="Thomas B.C."/>
            <person name="Singh A."/>
            <person name="Wilkins M.J."/>
            <person name="Karaoz U."/>
            <person name="Brodie E.L."/>
            <person name="Williams K.H."/>
            <person name="Hubbard S.S."/>
            <person name="Banfield J.F."/>
        </authorList>
    </citation>
    <scope>NUCLEOTIDE SEQUENCE [LARGE SCALE GENOMIC DNA]</scope>
</reference>
<dbReference type="AlphaFoldDB" id="A0A1F6M7T5"/>
<keyword evidence="1" id="KW-0472">Membrane</keyword>
<feature type="transmembrane region" description="Helical" evidence="1">
    <location>
        <begin position="40"/>
        <end position="58"/>
    </location>
</feature>
<feature type="transmembrane region" description="Helical" evidence="1">
    <location>
        <begin position="9"/>
        <end position="28"/>
    </location>
</feature>
<accession>A0A1F6M7T5</accession>
<proteinExistence type="predicted"/>
<dbReference type="STRING" id="1798682.A3C15_01405"/>
<keyword evidence="1" id="KW-1133">Transmembrane helix</keyword>
<sequence length="63" mass="7241">MKTSDSITLFFRTMAWSWFLFALVSVVIEFFRPSFVDSLIPLWLILLVAALSGMISVIDKRNV</sequence>
<organism evidence="2 3">
    <name type="scientific">Candidatus Magasanikbacteria bacterium RIFCSPHIGHO2_02_FULL_50_9b</name>
    <dbReference type="NCBI Taxonomy" id="1798682"/>
    <lineage>
        <taxon>Bacteria</taxon>
        <taxon>Candidatus Magasanikiibacteriota</taxon>
    </lineage>
</organism>